<evidence type="ECO:0000313" key="1">
    <source>
        <dbReference type="EMBL" id="KAF0022970.1"/>
    </source>
</evidence>
<comment type="caution">
    <text evidence="1">The sequence shown here is derived from an EMBL/GenBank/DDBJ whole genome shotgun (WGS) entry which is preliminary data.</text>
</comment>
<organism evidence="1 2">
    <name type="scientific">Scophthalmus maximus</name>
    <name type="common">Turbot</name>
    <name type="synonym">Psetta maxima</name>
    <dbReference type="NCBI Taxonomy" id="52904"/>
    <lineage>
        <taxon>Eukaryota</taxon>
        <taxon>Metazoa</taxon>
        <taxon>Chordata</taxon>
        <taxon>Craniata</taxon>
        <taxon>Vertebrata</taxon>
        <taxon>Euteleostomi</taxon>
        <taxon>Actinopterygii</taxon>
        <taxon>Neopterygii</taxon>
        <taxon>Teleostei</taxon>
        <taxon>Neoteleostei</taxon>
        <taxon>Acanthomorphata</taxon>
        <taxon>Carangaria</taxon>
        <taxon>Pleuronectiformes</taxon>
        <taxon>Pleuronectoidei</taxon>
        <taxon>Scophthalmidae</taxon>
        <taxon>Scophthalmus</taxon>
    </lineage>
</organism>
<name>A0A6A4RUC3_SCOMX</name>
<reference evidence="1 2" key="1">
    <citation type="submission" date="2019-06" db="EMBL/GenBank/DDBJ databases">
        <title>Draft genomes of female and male turbot (Scophthalmus maximus).</title>
        <authorList>
            <person name="Xu H."/>
            <person name="Xu X.-W."/>
            <person name="Shao C."/>
            <person name="Chen S."/>
        </authorList>
    </citation>
    <scope>NUCLEOTIDE SEQUENCE [LARGE SCALE GENOMIC DNA]</scope>
    <source>
        <strain evidence="1">Ysfricsl-2016a</strain>
        <tissue evidence="1">Blood</tissue>
    </source>
</reference>
<protein>
    <submittedName>
        <fullName evidence="1">Uncharacterized protein</fullName>
    </submittedName>
</protein>
<proteinExistence type="predicted"/>
<evidence type="ECO:0000313" key="2">
    <source>
        <dbReference type="Proteomes" id="UP000438429"/>
    </source>
</evidence>
<sequence>MATVTNLGPVLSQHKSFNIVLNVHLSSRMTLQIKVRQPSPGFPVTCFHAQCRNTVFDHTSCLFTTRSIGGGGVVSSG</sequence>
<accession>A0A6A4RUC3</accession>
<dbReference type="EMBL" id="VEVO01000023">
    <property type="protein sequence ID" value="KAF0022970.1"/>
    <property type="molecule type" value="Genomic_DNA"/>
</dbReference>
<dbReference type="AlphaFoldDB" id="A0A6A4RUC3"/>
<dbReference type="Proteomes" id="UP000438429">
    <property type="component" value="Unassembled WGS sequence"/>
</dbReference>
<gene>
    <name evidence="1" type="ORF">F2P81_024951</name>
</gene>